<proteinExistence type="predicted"/>
<dbReference type="RefSeq" id="WP_394832235.1">
    <property type="nucleotide sequence ID" value="NZ_CP089929.1"/>
</dbReference>
<feature type="region of interest" description="Disordered" evidence="1">
    <location>
        <begin position="136"/>
        <end position="191"/>
    </location>
</feature>
<reference evidence="2" key="1">
    <citation type="submission" date="2021-12" db="EMBL/GenBank/DDBJ databases">
        <title>Discovery of the Pendulisporaceae a myxobacterial family with distinct sporulation behavior and unique specialized metabolism.</title>
        <authorList>
            <person name="Garcia R."/>
            <person name="Popoff A."/>
            <person name="Bader C.D."/>
            <person name="Loehr J."/>
            <person name="Walesch S."/>
            <person name="Walt C."/>
            <person name="Boldt J."/>
            <person name="Bunk B."/>
            <person name="Haeckl F.J.F.P.J."/>
            <person name="Gunesch A.P."/>
            <person name="Birkelbach J."/>
            <person name="Nuebel U."/>
            <person name="Pietschmann T."/>
            <person name="Bach T."/>
            <person name="Mueller R."/>
        </authorList>
    </citation>
    <scope>NUCLEOTIDE SEQUENCE</scope>
    <source>
        <strain evidence="2">MSr11367</strain>
    </source>
</reference>
<gene>
    <name evidence="2" type="ORF">LVJ94_37540</name>
</gene>
<organism evidence="2 3">
    <name type="scientific">Pendulispora rubella</name>
    <dbReference type="NCBI Taxonomy" id="2741070"/>
    <lineage>
        <taxon>Bacteria</taxon>
        <taxon>Pseudomonadati</taxon>
        <taxon>Myxococcota</taxon>
        <taxon>Myxococcia</taxon>
        <taxon>Myxococcales</taxon>
        <taxon>Sorangiineae</taxon>
        <taxon>Pendulisporaceae</taxon>
        <taxon>Pendulispora</taxon>
    </lineage>
</organism>
<accession>A0ABZ2L1Y1</accession>
<keyword evidence="3" id="KW-1185">Reference proteome</keyword>
<evidence type="ECO:0000313" key="2">
    <source>
        <dbReference type="EMBL" id="WXB02607.1"/>
    </source>
</evidence>
<sequence>MALTSIRGSTAVLGAFALSWLAGEGHAAADEPPRVRLVYVRGPGTEKCPDERDLRNGVAARLGRDPFDDHAERMVTARVSRARKILRARIEVHGPAGELYGERELSSKDKDCAELAEATELAIAIAIDPLGAMSPKPIVTEAPPTAPAPVDEPHPPPAPPPQAPARVAEPLPPPPPPPARPHLQFHAEGGPVGSLGAGPQVAVGGRLLVGLRRAPLSLGLEGRLDAPTTRSVGPGSIETSLMLAALVPCYHYSVLAGCAILGAGALQSHGRSFDDSRDATTAVFMAGARLAVEVPLDGVLFLHLHSDLLAALSQTSVQVNQSEVWQTPRISGVLGMGLGVTFP</sequence>
<evidence type="ECO:0000256" key="1">
    <source>
        <dbReference type="SAM" id="MobiDB-lite"/>
    </source>
</evidence>
<dbReference type="EMBL" id="CP089983">
    <property type="protein sequence ID" value="WXB02607.1"/>
    <property type="molecule type" value="Genomic_DNA"/>
</dbReference>
<feature type="compositionally biased region" description="Pro residues" evidence="1">
    <location>
        <begin position="170"/>
        <end position="180"/>
    </location>
</feature>
<dbReference type="Proteomes" id="UP001374803">
    <property type="component" value="Chromosome"/>
</dbReference>
<name>A0ABZ2L1Y1_9BACT</name>
<protein>
    <submittedName>
        <fullName evidence="2">Uncharacterized protein</fullName>
    </submittedName>
</protein>
<evidence type="ECO:0000313" key="3">
    <source>
        <dbReference type="Proteomes" id="UP001374803"/>
    </source>
</evidence>